<accession>A0A1B6GA49</accession>
<organism evidence="2">
    <name type="scientific">Cuerna arida</name>
    <dbReference type="NCBI Taxonomy" id="1464854"/>
    <lineage>
        <taxon>Eukaryota</taxon>
        <taxon>Metazoa</taxon>
        <taxon>Ecdysozoa</taxon>
        <taxon>Arthropoda</taxon>
        <taxon>Hexapoda</taxon>
        <taxon>Insecta</taxon>
        <taxon>Pterygota</taxon>
        <taxon>Neoptera</taxon>
        <taxon>Paraneoptera</taxon>
        <taxon>Hemiptera</taxon>
        <taxon>Auchenorrhyncha</taxon>
        <taxon>Membracoidea</taxon>
        <taxon>Cicadellidae</taxon>
        <taxon>Cicadellinae</taxon>
        <taxon>Proconiini</taxon>
        <taxon>Cuerna</taxon>
    </lineage>
</organism>
<feature type="compositionally biased region" description="Polar residues" evidence="1">
    <location>
        <begin position="1"/>
        <end position="47"/>
    </location>
</feature>
<feature type="region of interest" description="Disordered" evidence="1">
    <location>
        <begin position="154"/>
        <end position="204"/>
    </location>
</feature>
<dbReference type="EMBL" id="GECZ01010460">
    <property type="protein sequence ID" value="JAS59309.1"/>
    <property type="molecule type" value="Transcribed_RNA"/>
</dbReference>
<evidence type="ECO:0000313" key="2">
    <source>
        <dbReference type="EMBL" id="JAS59309.1"/>
    </source>
</evidence>
<sequence length="204" mass="23351">TESSGVQLPHLSTESSGDRPSQPLKSSHHIQPTSDEQLENLETATLNKTEEAHLKDSSHERKTDKIHSREDPFTKPALYFDEFLRKYAGRKGIQVKKGEVLISNKNRSTESLSYDIISSESMTEYYDSEVDELTGVDNLIRDFNKQWQGSEKIESVEETDKMCDNKKRIQETPEPEQPMQFAEEITQVQGESQTTQTQSRPIED</sequence>
<feature type="region of interest" description="Disordered" evidence="1">
    <location>
        <begin position="1"/>
        <end position="71"/>
    </location>
</feature>
<gene>
    <name evidence="2" type="ORF">g.33939</name>
</gene>
<evidence type="ECO:0000256" key="1">
    <source>
        <dbReference type="SAM" id="MobiDB-lite"/>
    </source>
</evidence>
<feature type="compositionally biased region" description="Basic and acidic residues" evidence="1">
    <location>
        <begin position="48"/>
        <end position="71"/>
    </location>
</feature>
<proteinExistence type="predicted"/>
<dbReference type="AlphaFoldDB" id="A0A1B6GA49"/>
<feature type="non-terminal residue" evidence="2">
    <location>
        <position position="1"/>
    </location>
</feature>
<feature type="compositionally biased region" description="Polar residues" evidence="1">
    <location>
        <begin position="186"/>
        <end position="204"/>
    </location>
</feature>
<feature type="compositionally biased region" description="Basic and acidic residues" evidence="1">
    <location>
        <begin position="154"/>
        <end position="171"/>
    </location>
</feature>
<reference evidence="2" key="1">
    <citation type="submission" date="2015-11" db="EMBL/GenBank/DDBJ databases">
        <title>De novo transcriptome assembly of four potential Pierce s Disease insect vectors from Arizona vineyards.</title>
        <authorList>
            <person name="Tassone E.E."/>
        </authorList>
    </citation>
    <scope>NUCLEOTIDE SEQUENCE</scope>
</reference>
<protein>
    <submittedName>
        <fullName evidence="2">Uncharacterized protein</fullName>
    </submittedName>
</protein>
<name>A0A1B6GA49_9HEMI</name>